<protein>
    <submittedName>
        <fullName evidence="2">Baseplate protein</fullName>
    </submittedName>
</protein>
<evidence type="ECO:0000259" key="1">
    <source>
        <dbReference type="Pfam" id="PF21939"/>
    </source>
</evidence>
<organism evidence="2">
    <name type="scientific">Siphoviridae sp. ctnPP24</name>
    <dbReference type="NCBI Taxonomy" id="2825662"/>
    <lineage>
        <taxon>Viruses</taxon>
        <taxon>Duplodnaviria</taxon>
        <taxon>Heunggongvirae</taxon>
        <taxon>Uroviricota</taxon>
        <taxon>Caudoviricetes</taxon>
    </lineage>
</organism>
<evidence type="ECO:0000313" key="2">
    <source>
        <dbReference type="EMBL" id="DAF87322.1"/>
    </source>
</evidence>
<name>A0A8S5TYR5_9CAUD</name>
<sequence length="150" mass="16449">MANFVNLMDVVYPVGSIYLTVNNVSPASSIGGTWTQIENCLLAASGDIYNVAGRFDGSNMITTLEIPDHQHEVAAWNSASATYSPCAFWKTNAGAGNIWQMLSYGNPAGSTGWNLWTKGTWRIDANGNLIAEQKAHIPYHYSLYVWKRTA</sequence>
<feature type="domain" description="Baseplate structural protein Gp10 C-terminal" evidence="1">
    <location>
        <begin position="7"/>
        <end position="95"/>
    </location>
</feature>
<accession>A0A8S5TYR5</accession>
<reference evidence="2" key="1">
    <citation type="journal article" date="2021" name="Proc. Natl. Acad. Sci. U.S.A.">
        <title>A Catalog of Tens of Thousands of Viruses from Human Metagenomes Reveals Hidden Associations with Chronic Diseases.</title>
        <authorList>
            <person name="Tisza M.J."/>
            <person name="Buck C.B."/>
        </authorList>
    </citation>
    <scope>NUCLEOTIDE SEQUENCE</scope>
    <source>
        <strain evidence="2">CtnPP24</strain>
    </source>
</reference>
<dbReference type="InterPro" id="IPR053827">
    <property type="entry name" value="Gp10_C"/>
</dbReference>
<proteinExistence type="predicted"/>
<dbReference type="EMBL" id="BK015962">
    <property type="protein sequence ID" value="DAF87322.1"/>
    <property type="molecule type" value="Genomic_DNA"/>
</dbReference>
<dbReference type="Pfam" id="PF21939">
    <property type="entry name" value="Gp10_C"/>
    <property type="match status" value="1"/>
</dbReference>